<dbReference type="STRING" id="1121884.SAMN02745131_01090"/>
<organism evidence="1 2">
    <name type="scientific">Flavisolibacter ginsengisoli DSM 18119</name>
    <dbReference type="NCBI Taxonomy" id="1121884"/>
    <lineage>
        <taxon>Bacteria</taxon>
        <taxon>Pseudomonadati</taxon>
        <taxon>Bacteroidota</taxon>
        <taxon>Chitinophagia</taxon>
        <taxon>Chitinophagales</taxon>
        <taxon>Chitinophagaceae</taxon>
        <taxon>Flavisolibacter</taxon>
    </lineage>
</organism>
<dbReference type="RefSeq" id="WP_072834211.1">
    <property type="nucleotide sequence ID" value="NZ_FQUU01000003.1"/>
</dbReference>
<dbReference type="Pfam" id="PF05164">
    <property type="entry name" value="ZapA"/>
    <property type="match status" value="1"/>
</dbReference>
<dbReference type="EMBL" id="FQUU01000003">
    <property type="protein sequence ID" value="SHE76309.1"/>
    <property type="molecule type" value="Genomic_DNA"/>
</dbReference>
<dbReference type="AlphaFoldDB" id="A0A1M4W508"/>
<dbReference type="InterPro" id="IPR036192">
    <property type="entry name" value="Cell_div_ZapA-like_sf"/>
</dbReference>
<reference evidence="1 2" key="1">
    <citation type="submission" date="2016-11" db="EMBL/GenBank/DDBJ databases">
        <authorList>
            <person name="Jaros S."/>
            <person name="Januszkiewicz K."/>
            <person name="Wedrychowicz H."/>
        </authorList>
    </citation>
    <scope>NUCLEOTIDE SEQUENCE [LARGE SCALE GENOMIC DNA]</scope>
    <source>
        <strain evidence="1 2">DSM 18119</strain>
    </source>
</reference>
<keyword evidence="1" id="KW-0132">Cell division</keyword>
<dbReference type="InterPro" id="IPR007838">
    <property type="entry name" value="Cell_div_ZapA-like"/>
</dbReference>
<accession>A0A1M4W508</accession>
<evidence type="ECO:0000313" key="1">
    <source>
        <dbReference type="EMBL" id="SHE76309.1"/>
    </source>
</evidence>
<keyword evidence="2" id="KW-1185">Reference proteome</keyword>
<name>A0A1M4W508_9BACT</name>
<sequence>MTEELIPLNLLIGDRTYRVRVQPKDEEVVRKTVKTINDKMLEFKTHFAGKDMQDYIAMVLVWFATEQNASISNVVNMDNVSSRLQTLEKMIDGVIDPSVK</sequence>
<proteinExistence type="predicted"/>
<dbReference type="OrthoDB" id="1495773at2"/>
<keyword evidence="1" id="KW-0131">Cell cycle</keyword>
<protein>
    <submittedName>
        <fullName evidence="1">Cell division protein ZapA</fullName>
    </submittedName>
</protein>
<gene>
    <name evidence="1" type="ORF">SAMN02745131_01090</name>
</gene>
<evidence type="ECO:0000313" key="2">
    <source>
        <dbReference type="Proteomes" id="UP000184048"/>
    </source>
</evidence>
<dbReference type="GO" id="GO:0051301">
    <property type="term" value="P:cell division"/>
    <property type="evidence" value="ECO:0007669"/>
    <property type="project" value="UniProtKB-KW"/>
</dbReference>
<dbReference type="Proteomes" id="UP000184048">
    <property type="component" value="Unassembled WGS sequence"/>
</dbReference>
<dbReference type="SUPFAM" id="SSF102829">
    <property type="entry name" value="Cell division protein ZapA-like"/>
    <property type="match status" value="1"/>
</dbReference>